<dbReference type="PROSITE" id="PS01124">
    <property type="entry name" value="HTH_ARAC_FAMILY_2"/>
    <property type="match status" value="1"/>
</dbReference>
<comment type="caution">
    <text evidence="2">The sequence shown here is derived from an EMBL/GenBank/DDBJ whole genome shotgun (WGS) entry which is preliminary data.</text>
</comment>
<dbReference type="SMART" id="SM00342">
    <property type="entry name" value="HTH_ARAC"/>
    <property type="match status" value="1"/>
</dbReference>
<sequence>MPETDLAYTLVKPTPALADLVESFWMLANQTQDEKEVVVLPDGRFDIFFSLSATEPFHVTLSGLGSEPSQSALAPEAVICAVSFKLLAVEYLLETPLVLDKIDYLPANFWGITADDLMDFERFCSKVIAKIMSLRKDPIDERKRNLFDLIYSSQGSLPVQQLSEAVQWSSRQINRYFNQWFGISLKAYCNILRYRASFDQIKEGKLFPELNFADQAHFIKDVKKYSGVTPKELTKNKDDRFIQFSTLPKK</sequence>
<dbReference type="InterPro" id="IPR046532">
    <property type="entry name" value="DUF6597"/>
</dbReference>
<dbReference type="OrthoDB" id="635259at2"/>
<dbReference type="Gene3D" id="1.10.10.60">
    <property type="entry name" value="Homeodomain-like"/>
    <property type="match status" value="1"/>
</dbReference>
<feature type="domain" description="HTH araC/xylS-type" evidence="1">
    <location>
        <begin position="141"/>
        <end position="236"/>
    </location>
</feature>
<gene>
    <name evidence="2" type="ORF">EHT87_28040</name>
</gene>
<dbReference type="AlphaFoldDB" id="A0A3P1CCI5"/>
<keyword evidence="3" id="KW-1185">Reference proteome</keyword>
<reference evidence="2 3" key="1">
    <citation type="submission" date="2018-11" db="EMBL/GenBank/DDBJ databases">
        <authorList>
            <person name="Zhou Z."/>
            <person name="Wang G."/>
        </authorList>
    </citation>
    <scope>NUCLEOTIDE SEQUENCE [LARGE SCALE GENOMIC DNA]</scope>
    <source>
        <strain evidence="2 3">KCTC42998</strain>
    </source>
</reference>
<dbReference type="Proteomes" id="UP000274271">
    <property type="component" value="Unassembled WGS sequence"/>
</dbReference>
<evidence type="ECO:0000313" key="3">
    <source>
        <dbReference type="Proteomes" id="UP000274271"/>
    </source>
</evidence>
<evidence type="ECO:0000259" key="1">
    <source>
        <dbReference type="PROSITE" id="PS01124"/>
    </source>
</evidence>
<organism evidence="2 3">
    <name type="scientific">Larkinella knui</name>
    <dbReference type="NCBI Taxonomy" id="2025310"/>
    <lineage>
        <taxon>Bacteria</taxon>
        <taxon>Pseudomonadati</taxon>
        <taxon>Bacteroidota</taxon>
        <taxon>Cytophagia</taxon>
        <taxon>Cytophagales</taxon>
        <taxon>Spirosomataceae</taxon>
        <taxon>Larkinella</taxon>
    </lineage>
</organism>
<protein>
    <submittedName>
        <fullName evidence="2">AraC family transcriptional regulator</fullName>
    </submittedName>
</protein>
<dbReference type="EMBL" id="RQJP01000006">
    <property type="protein sequence ID" value="RRB10995.1"/>
    <property type="molecule type" value="Genomic_DNA"/>
</dbReference>
<dbReference type="RefSeq" id="WP_124910086.1">
    <property type="nucleotide sequence ID" value="NZ_RQJP01000006.1"/>
</dbReference>
<proteinExistence type="predicted"/>
<evidence type="ECO:0000313" key="2">
    <source>
        <dbReference type="EMBL" id="RRB10995.1"/>
    </source>
</evidence>
<dbReference type="Pfam" id="PF20240">
    <property type="entry name" value="DUF6597"/>
    <property type="match status" value="1"/>
</dbReference>
<name>A0A3P1CCI5_9BACT</name>
<accession>A0A3P1CCI5</accession>
<dbReference type="InterPro" id="IPR018060">
    <property type="entry name" value="HTH_AraC"/>
</dbReference>
<dbReference type="GO" id="GO:0003700">
    <property type="term" value="F:DNA-binding transcription factor activity"/>
    <property type="evidence" value="ECO:0007669"/>
    <property type="project" value="InterPro"/>
</dbReference>
<dbReference type="GO" id="GO:0043565">
    <property type="term" value="F:sequence-specific DNA binding"/>
    <property type="evidence" value="ECO:0007669"/>
    <property type="project" value="InterPro"/>
</dbReference>